<accession>A0A437AC32</accession>
<protein>
    <submittedName>
        <fullName evidence="1">Uncharacterized protein</fullName>
    </submittedName>
</protein>
<sequence length="97" mass="10914">MYVVGKDVKYVFEETAVTASGSLGGATQENTSNDIRAGKSCLPAHAKVLHHIFQSFDQLDLSVQTPFKHPIILDKKKKSPQTRVRRIKLHLWLRSAQ</sequence>
<evidence type="ECO:0000313" key="1">
    <source>
        <dbReference type="EMBL" id="RVD88407.1"/>
    </source>
</evidence>
<name>A0A437AC32_ARTFL</name>
<evidence type="ECO:0000313" key="2">
    <source>
        <dbReference type="Proteomes" id="UP000283090"/>
    </source>
</evidence>
<comment type="caution">
    <text evidence="1">The sequence shown here is derived from an EMBL/GenBank/DDBJ whole genome shotgun (WGS) entry which is preliminary data.</text>
</comment>
<keyword evidence="2" id="KW-1185">Reference proteome</keyword>
<reference evidence="1 2" key="1">
    <citation type="submission" date="2019-01" db="EMBL/GenBank/DDBJ databases">
        <title>Intercellular communication is required for trap formation in the nematode-trapping fungus Duddingtonia flagrans.</title>
        <authorList>
            <person name="Youssar L."/>
            <person name="Wernet V."/>
            <person name="Hensel N."/>
            <person name="Hildebrandt H.-G."/>
            <person name="Fischer R."/>
        </authorList>
    </citation>
    <scope>NUCLEOTIDE SEQUENCE [LARGE SCALE GENOMIC DNA]</scope>
    <source>
        <strain evidence="1 2">CBS H-5679</strain>
    </source>
</reference>
<dbReference type="Proteomes" id="UP000283090">
    <property type="component" value="Unassembled WGS sequence"/>
</dbReference>
<dbReference type="VEuPathDB" id="FungiDB:DFL_002594"/>
<dbReference type="EMBL" id="SAEB01000003">
    <property type="protein sequence ID" value="RVD88407.1"/>
    <property type="molecule type" value="Genomic_DNA"/>
</dbReference>
<dbReference type="RefSeq" id="XP_067493951.1">
    <property type="nucleotide sequence ID" value="XM_067631402.1"/>
</dbReference>
<dbReference type="AlphaFoldDB" id="A0A437AC32"/>
<dbReference type="GeneID" id="93584905"/>
<proteinExistence type="predicted"/>
<gene>
    <name evidence="1" type="ORF">DFL_002594</name>
</gene>
<organism evidence="1 2">
    <name type="scientific">Arthrobotrys flagrans</name>
    <name type="common">Nematode-trapping fungus</name>
    <name type="synonym">Trichothecium flagrans</name>
    <dbReference type="NCBI Taxonomy" id="97331"/>
    <lineage>
        <taxon>Eukaryota</taxon>
        <taxon>Fungi</taxon>
        <taxon>Dikarya</taxon>
        <taxon>Ascomycota</taxon>
        <taxon>Pezizomycotina</taxon>
        <taxon>Orbiliomycetes</taxon>
        <taxon>Orbiliales</taxon>
        <taxon>Orbiliaceae</taxon>
        <taxon>Arthrobotrys</taxon>
    </lineage>
</organism>